<evidence type="ECO:0000259" key="1">
    <source>
        <dbReference type="Pfam" id="PF07022"/>
    </source>
</evidence>
<dbReference type="InterPro" id="IPR010744">
    <property type="entry name" value="Phage_CI_N"/>
</dbReference>
<feature type="domain" description="Bacteriophage CI repressor N-terminal" evidence="1">
    <location>
        <begin position="15"/>
        <end position="73"/>
    </location>
</feature>
<dbReference type="Gene3D" id="1.10.260.40">
    <property type="entry name" value="lambda repressor-like DNA-binding domains"/>
    <property type="match status" value="1"/>
</dbReference>
<protein>
    <recommendedName>
        <fullName evidence="1">Bacteriophage CI repressor N-terminal domain-containing protein</fullName>
    </recommendedName>
</protein>
<reference evidence="2 3" key="1">
    <citation type="submission" date="2017-10" db="EMBL/GenBank/DDBJ databases">
        <title>Genomics of the genus Arcobacter.</title>
        <authorList>
            <person name="Perez-Cataluna A."/>
            <person name="Figueras M.J."/>
        </authorList>
    </citation>
    <scope>NUCLEOTIDE SEQUENCE [LARGE SCALE GENOMIC DNA]</scope>
    <source>
        <strain evidence="2 3">CECT 8993</strain>
    </source>
</reference>
<dbReference type="GO" id="GO:0045892">
    <property type="term" value="P:negative regulation of DNA-templated transcription"/>
    <property type="evidence" value="ECO:0007669"/>
    <property type="project" value="InterPro"/>
</dbReference>
<dbReference type="GO" id="GO:0003677">
    <property type="term" value="F:DNA binding"/>
    <property type="evidence" value="ECO:0007669"/>
    <property type="project" value="InterPro"/>
</dbReference>
<evidence type="ECO:0000313" key="2">
    <source>
        <dbReference type="EMBL" id="RXJ69507.1"/>
    </source>
</evidence>
<dbReference type="InterPro" id="IPR010982">
    <property type="entry name" value="Lambda_DNA-bd_dom_sf"/>
</dbReference>
<evidence type="ECO:0000313" key="3">
    <source>
        <dbReference type="Proteomes" id="UP000290172"/>
    </source>
</evidence>
<gene>
    <name evidence="2" type="ORF">CRV08_02045</name>
</gene>
<accession>A0A4Q0YG00</accession>
<comment type="caution">
    <text evidence="2">The sequence shown here is derived from an EMBL/GenBank/DDBJ whole genome shotgun (WGS) entry which is preliminary data.</text>
</comment>
<dbReference type="Pfam" id="PF07022">
    <property type="entry name" value="Phage_CI_repr"/>
    <property type="match status" value="1"/>
</dbReference>
<dbReference type="EMBL" id="PDKJ01000002">
    <property type="protein sequence ID" value="RXJ69507.1"/>
    <property type="molecule type" value="Genomic_DNA"/>
</dbReference>
<proteinExistence type="predicted"/>
<name>A0A4Q0YG00_9BACT</name>
<dbReference type="Proteomes" id="UP000290172">
    <property type="component" value="Unassembled WGS sequence"/>
</dbReference>
<organism evidence="2 3">
    <name type="scientific">Halarcobacter ebronensis</name>
    <dbReference type="NCBI Taxonomy" id="1462615"/>
    <lineage>
        <taxon>Bacteria</taxon>
        <taxon>Pseudomonadati</taxon>
        <taxon>Campylobacterota</taxon>
        <taxon>Epsilonproteobacteria</taxon>
        <taxon>Campylobacterales</taxon>
        <taxon>Arcobacteraceae</taxon>
        <taxon>Halarcobacter</taxon>
    </lineage>
</organism>
<sequence length="143" mass="16372">MNIFIKGLNLDVSLIVKKIKVSYNIDTNSQLADYFQISAAAIDSWKRQNKVPEKYLFKCVNETGVSLDWLMDEDKPTFHISGGSKNISQVNGSVNQGSDIKTEDELDLFEEFKKMENLAKMANKVDFLKDELAKIKEKLKQYI</sequence>
<dbReference type="AlphaFoldDB" id="A0A4Q0YG00"/>